<dbReference type="KEGG" id="nta:107807105"/>
<dbReference type="PaxDb" id="4097-A0A1S4BDC2"/>
<proteinExistence type="predicted"/>
<name>A0A1S4BDC2_TOBAC</name>
<organism evidence="2">
    <name type="scientific">Nicotiana tabacum</name>
    <name type="common">Common tobacco</name>
    <dbReference type="NCBI Taxonomy" id="4097"/>
    <lineage>
        <taxon>Eukaryota</taxon>
        <taxon>Viridiplantae</taxon>
        <taxon>Streptophyta</taxon>
        <taxon>Embryophyta</taxon>
        <taxon>Tracheophyta</taxon>
        <taxon>Spermatophyta</taxon>
        <taxon>Magnoliopsida</taxon>
        <taxon>eudicotyledons</taxon>
        <taxon>Gunneridae</taxon>
        <taxon>Pentapetalae</taxon>
        <taxon>asterids</taxon>
        <taxon>lamiids</taxon>
        <taxon>Solanales</taxon>
        <taxon>Solanaceae</taxon>
        <taxon>Nicotianoideae</taxon>
        <taxon>Nicotianeae</taxon>
        <taxon>Nicotiana</taxon>
    </lineage>
</organism>
<accession>A0A1S4BDC2</accession>
<dbReference type="Gene3D" id="3.80.10.10">
    <property type="entry name" value="Ribonuclease Inhibitor"/>
    <property type="match status" value="3"/>
</dbReference>
<evidence type="ECO:0000256" key="1">
    <source>
        <dbReference type="ARBA" id="ARBA00022821"/>
    </source>
</evidence>
<dbReference type="STRING" id="4097.A0A1S4BDC2"/>
<dbReference type="AlphaFoldDB" id="A0A1S4BDC2"/>
<protein>
    <submittedName>
        <fullName evidence="2">Disease resistance protein At3g14460</fullName>
    </submittedName>
</protein>
<keyword evidence="1" id="KW-0611">Plant defense</keyword>
<dbReference type="OrthoDB" id="1305892at2759"/>
<dbReference type="OMA" id="DIRCCEN"/>
<dbReference type="PANTHER" id="PTHR36766:SF40">
    <property type="entry name" value="DISEASE RESISTANCE PROTEIN RGA3"/>
    <property type="match status" value="1"/>
</dbReference>
<dbReference type="RefSeq" id="XP_016486894.1">
    <property type="nucleotide sequence ID" value="XM_016631408.1"/>
</dbReference>
<gene>
    <name evidence="2" type="primary">LOC107807105</name>
</gene>
<dbReference type="SUPFAM" id="SSF52058">
    <property type="entry name" value="L domain-like"/>
    <property type="match status" value="1"/>
</dbReference>
<evidence type="ECO:0000313" key="2">
    <source>
        <dbReference type="RefSeq" id="XP_016486894.1"/>
    </source>
</evidence>
<dbReference type="PANTHER" id="PTHR36766">
    <property type="entry name" value="PLANT BROAD-SPECTRUM MILDEW RESISTANCE PROTEIN RPW8"/>
    <property type="match status" value="1"/>
</dbReference>
<dbReference type="InterPro" id="IPR032675">
    <property type="entry name" value="LRR_dom_sf"/>
</dbReference>
<sequence length="241" mass="27446">MLISHCKKLKSLPEHMQELLPSLKKLELQNCPEIESFPEGGLPFNLEVLKIWNCNKLVNGRKEWRLQRLSCLRDLIIYHDGSDEEIPAGENWELPCFIRRLTIYNLKTFSSQVLKSLTSLESLCIQNLPQIQALLDEGPPSSLSELTFRRLTSLPCSLSKLHIWNCRNFQSLPESGLPFSLSVLEIENCPNLQSLSEPALPSSLSKLVIWDCPKLQFLPLKGCPLPSLNYIFLAAHCSNHR</sequence>
<dbReference type="GO" id="GO:0006952">
    <property type="term" value="P:defense response"/>
    <property type="evidence" value="ECO:0007669"/>
    <property type="project" value="UniProtKB-KW"/>
</dbReference>
<reference evidence="2" key="1">
    <citation type="submission" date="2025-08" db="UniProtKB">
        <authorList>
            <consortium name="RefSeq"/>
        </authorList>
    </citation>
    <scope>IDENTIFICATION</scope>
</reference>